<comment type="caution">
    <text evidence="8">The sequence shown here is derived from an EMBL/GenBank/DDBJ whole genome shotgun (WGS) entry which is preliminary data.</text>
</comment>
<dbReference type="InterPro" id="IPR050348">
    <property type="entry name" value="Protein-Tyr_Phosphatase"/>
</dbReference>
<evidence type="ECO:0000313" key="8">
    <source>
        <dbReference type="EMBL" id="PRP88739.1"/>
    </source>
</evidence>
<dbReference type="InParanoid" id="A0A2P6NXR6"/>
<dbReference type="InterPro" id="IPR003595">
    <property type="entry name" value="Tyr_Pase_cat"/>
</dbReference>
<evidence type="ECO:0000259" key="5">
    <source>
        <dbReference type="PROSITE" id="PS50055"/>
    </source>
</evidence>
<evidence type="ECO:0000256" key="4">
    <source>
        <dbReference type="ARBA" id="ARBA00051722"/>
    </source>
</evidence>
<dbReference type="GO" id="GO:0004725">
    <property type="term" value="F:protein tyrosine phosphatase activity"/>
    <property type="evidence" value="ECO:0007669"/>
    <property type="project" value="UniProtKB-EC"/>
</dbReference>
<dbReference type="Proteomes" id="UP000241769">
    <property type="component" value="Unassembled WGS sequence"/>
</dbReference>
<proteinExistence type="predicted"/>
<dbReference type="InterPro" id="IPR000387">
    <property type="entry name" value="Tyr_Pase_dom"/>
</dbReference>
<sequence>MTTSRTAAIDCLISAEFDEIQKLSAEEISCSTAAQKCNSNKNRYFDILPTDQSRVRLRCSQDYINASHITGETPDCSTYIACQAPLSTTIDDFWRMIWEQACGVIVMLTSLREKNVEKCAQYWPEVNKGAIYGRLLVHHKGVSQHGPFTIRSLVIQHMDQMQVQRNISHVEFSAWPDKGAADPTILIELIRLVRQLRQARSNEANGPVVTHCSAGVGRTGAFLACDITLSKLQSGMPIDIRRTVLALRKQRSKMVMTVEQYALIHSVAREALGYFGRENGCGMESNCGTVGVAQSGTSVATI</sequence>
<organism evidence="8 9">
    <name type="scientific">Planoprotostelium fungivorum</name>
    <dbReference type="NCBI Taxonomy" id="1890364"/>
    <lineage>
        <taxon>Eukaryota</taxon>
        <taxon>Amoebozoa</taxon>
        <taxon>Evosea</taxon>
        <taxon>Variosea</taxon>
        <taxon>Cavosteliida</taxon>
        <taxon>Cavosteliaceae</taxon>
        <taxon>Planoprotostelium</taxon>
    </lineage>
</organism>
<evidence type="ECO:0000256" key="3">
    <source>
        <dbReference type="ARBA" id="ARBA00022912"/>
    </source>
</evidence>
<comment type="catalytic activity">
    <reaction evidence="4">
        <text>O-phospho-L-tyrosyl-[protein] + H2O = L-tyrosyl-[protein] + phosphate</text>
        <dbReference type="Rhea" id="RHEA:10684"/>
        <dbReference type="Rhea" id="RHEA-COMP:10136"/>
        <dbReference type="Rhea" id="RHEA-COMP:20101"/>
        <dbReference type="ChEBI" id="CHEBI:15377"/>
        <dbReference type="ChEBI" id="CHEBI:43474"/>
        <dbReference type="ChEBI" id="CHEBI:46858"/>
        <dbReference type="ChEBI" id="CHEBI:61978"/>
        <dbReference type="EC" id="3.1.3.48"/>
    </reaction>
</comment>
<evidence type="ECO:0000256" key="1">
    <source>
        <dbReference type="ARBA" id="ARBA00013064"/>
    </source>
</evidence>
<keyword evidence="9" id="KW-1185">Reference proteome</keyword>
<evidence type="ECO:0000313" key="9">
    <source>
        <dbReference type="Proteomes" id="UP000241769"/>
    </source>
</evidence>
<dbReference type="STRING" id="1890364.A0A2P6NXR6"/>
<reference evidence="8 9" key="1">
    <citation type="journal article" date="2018" name="Genome Biol. Evol.">
        <title>Multiple Roots of Fruiting Body Formation in Amoebozoa.</title>
        <authorList>
            <person name="Hillmann F."/>
            <person name="Forbes G."/>
            <person name="Novohradska S."/>
            <person name="Ferling I."/>
            <person name="Riege K."/>
            <person name="Groth M."/>
            <person name="Westermann M."/>
            <person name="Marz M."/>
            <person name="Spaller T."/>
            <person name="Winckler T."/>
            <person name="Schaap P."/>
            <person name="Glockner G."/>
        </authorList>
    </citation>
    <scope>NUCLEOTIDE SEQUENCE [LARGE SCALE GENOMIC DNA]</scope>
    <source>
        <strain evidence="8 9">Jena</strain>
    </source>
</reference>
<protein>
    <recommendedName>
        <fullName evidence="1">protein-tyrosine-phosphatase</fullName>
        <ecNumber evidence="1">3.1.3.48</ecNumber>
    </recommendedName>
</protein>
<dbReference type="Gene3D" id="3.90.190.10">
    <property type="entry name" value="Protein tyrosine phosphatase superfamily"/>
    <property type="match status" value="1"/>
</dbReference>
<dbReference type="InterPro" id="IPR029021">
    <property type="entry name" value="Prot-tyrosine_phosphatase-like"/>
</dbReference>
<evidence type="ECO:0000259" key="6">
    <source>
        <dbReference type="PROSITE" id="PS50056"/>
    </source>
</evidence>
<dbReference type="PANTHER" id="PTHR19134:SF449">
    <property type="entry name" value="TYROSINE-PROTEIN PHOSPHATASE 1"/>
    <property type="match status" value="1"/>
</dbReference>
<name>A0A2P6NXR6_9EUKA</name>
<dbReference type="PROSITE" id="PS50056">
    <property type="entry name" value="TYR_PHOSPHATASE_2"/>
    <property type="match status" value="1"/>
</dbReference>
<dbReference type="SUPFAM" id="SSF52799">
    <property type="entry name" value="(Phosphotyrosine protein) phosphatases II"/>
    <property type="match status" value="1"/>
</dbReference>
<dbReference type="Pfam" id="PF00102">
    <property type="entry name" value="Y_phosphatase"/>
    <property type="match status" value="1"/>
</dbReference>
<keyword evidence="3" id="KW-0904">Protein phosphatase</keyword>
<evidence type="ECO:0000313" key="7">
    <source>
        <dbReference type="EMBL" id="PRP83455.1"/>
    </source>
</evidence>
<dbReference type="OrthoDB" id="6417559at2759"/>
<dbReference type="FunFam" id="3.90.190.10:FF:000102">
    <property type="entry name" value="Receptor-type tyrosine-protein phosphatase"/>
    <property type="match status" value="1"/>
</dbReference>
<feature type="domain" description="Tyrosine-protein phosphatase" evidence="5">
    <location>
        <begin position="13"/>
        <end position="271"/>
    </location>
</feature>
<keyword evidence="2" id="KW-0378">Hydrolase</keyword>
<dbReference type="PROSITE" id="PS50055">
    <property type="entry name" value="TYR_PHOSPHATASE_PTP"/>
    <property type="match status" value="1"/>
</dbReference>
<dbReference type="SMART" id="SM00194">
    <property type="entry name" value="PTPc"/>
    <property type="match status" value="1"/>
</dbReference>
<accession>A0A2P6NXR6</accession>
<evidence type="ECO:0000256" key="2">
    <source>
        <dbReference type="ARBA" id="ARBA00022801"/>
    </source>
</evidence>
<feature type="domain" description="Tyrosine specific protein phosphatases" evidence="6">
    <location>
        <begin position="187"/>
        <end position="262"/>
    </location>
</feature>
<dbReference type="InterPro" id="IPR000242">
    <property type="entry name" value="PTP_cat"/>
</dbReference>
<dbReference type="AlphaFoldDB" id="A0A2P6NXR6"/>
<dbReference type="PANTHER" id="PTHR19134">
    <property type="entry name" value="RECEPTOR-TYPE TYROSINE-PROTEIN PHOSPHATASE"/>
    <property type="match status" value="1"/>
</dbReference>
<keyword evidence="8" id="KW-0675">Receptor</keyword>
<dbReference type="SMART" id="SM00404">
    <property type="entry name" value="PTPc_motif"/>
    <property type="match status" value="1"/>
</dbReference>
<gene>
    <name evidence="8" type="ORF">PROFUN_02835</name>
    <name evidence="7" type="ORF">PROFUN_09228</name>
</gene>
<dbReference type="EMBL" id="MDYQ01000008">
    <property type="protein sequence ID" value="PRP88739.1"/>
    <property type="molecule type" value="Genomic_DNA"/>
</dbReference>
<dbReference type="PRINTS" id="PR00700">
    <property type="entry name" value="PRTYPHPHTASE"/>
</dbReference>
<dbReference type="EMBL" id="MDYQ01000082">
    <property type="protein sequence ID" value="PRP83455.1"/>
    <property type="molecule type" value="Genomic_DNA"/>
</dbReference>
<dbReference type="CDD" id="cd00047">
    <property type="entry name" value="PTPc"/>
    <property type="match status" value="1"/>
</dbReference>
<dbReference type="EC" id="3.1.3.48" evidence="1"/>